<evidence type="ECO:0000256" key="2">
    <source>
        <dbReference type="ARBA" id="ARBA00023015"/>
    </source>
</evidence>
<dbReference type="Pfam" id="PF02362">
    <property type="entry name" value="B3"/>
    <property type="match status" value="1"/>
</dbReference>
<keyword evidence="3" id="KW-0238">DNA-binding</keyword>
<keyword evidence="5" id="KW-0539">Nucleus</keyword>
<dbReference type="GO" id="GO:0005634">
    <property type="term" value="C:nucleus"/>
    <property type="evidence" value="ECO:0007669"/>
    <property type="project" value="UniProtKB-SubCell"/>
</dbReference>
<dbReference type="InterPro" id="IPR003340">
    <property type="entry name" value="B3_DNA-bd"/>
</dbReference>
<protein>
    <recommendedName>
        <fullName evidence="7">TF-B3 domain-containing protein</fullName>
    </recommendedName>
</protein>
<evidence type="ECO:0000313" key="9">
    <source>
        <dbReference type="Proteomes" id="UP001454036"/>
    </source>
</evidence>
<feature type="domain" description="TF-B3" evidence="7">
    <location>
        <begin position="106"/>
        <end position="197"/>
    </location>
</feature>
<dbReference type="GO" id="GO:0003677">
    <property type="term" value="F:DNA binding"/>
    <property type="evidence" value="ECO:0007669"/>
    <property type="project" value="UniProtKB-KW"/>
</dbReference>
<feature type="compositionally biased region" description="Basic residues" evidence="6">
    <location>
        <begin position="51"/>
        <end position="73"/>
    </location>
</feature>
<dbReference type="InterPro" id="IPR044837">
    <property type="entry name" value="REM16-like"/>
</dbReference>
<dbReference type="InterPro" id="IPR015300">
    <property type="entry name" value="DNA-bd_pseudobarrel_sf"/>
</dbReference>
<keyword evidence="2" id="KW-0805">Transcription regulation</keyword>
<proteinExistence type="predicted"/>
<dbReference type="EMBL" id="BAABME010001544">
    <property type="protein sequence ID" value="GAA0150193.1"/>
    <property type="molecule type" value="Genomic_DNA"/>
</dbReference>
<comment type="caution">
    <text evidence="8">The sequence shown here is derived from an EMBL/GenBank/DDBJ whole genome shotgun (WGS) entry which is preliminary data.</text>
</comment>
<dbReference type="PANTHER" id="PTHR31391:SF67">
    <property type="entry name" value="TF-B3 DOMAIN-CONTAINING PROTEIN"/>
    <property type="match status" value="1"/>
</dbReference>
<dbReference type="Gene3D" id="2.40.330.10">
    <property type="entry name" value="DNA-binding pseudobarrel domain"/>
    <property type="match status" value="1"/>
</dbReference>
<reference evidence="8 9" key="1">
    <citation type="submission" date="2024-01" db="EMBL/GenBank/DDBJ databases">
        <title>The complete chloroplast genome sequence of Lithospermum erythrorhizon: insights into the phylogenetic relationship among Boraginaceae species and the maternal lineages of purple gromwells.</title>
        <authorList>
            <person name="Okada T."/>
            <person name="Watanabe K."/>
        </authorList>
    </citation>
    <scope>NUCLEOTIDE SEQUENCE [LARGE SCALE GENOMIC DNA]</scope>
</reference>
<evidence type="ECO:0000256" key="1">
    <source>
        <dbReference type="ARBA" id="ARBA00004123"/>
    </source>
</evidence>
<evidence type="ECO:0000259" key="7">
    <source>
        <dbReference type="PROSITE" id="PS50863"/>
    </source>
</evidence>
<dbReference type="SMART" id="SM01019">
    <property type="entry name" value="B3"/>
    <property type="match status" value="1"/>
</dbReference>
<dbReference type="Proteomes" id="UP001454036">
    <property type="component" value="Unassembled WGS sequence"/>
</dbReference>
<dbReference type="AlphaFoldDB" id="A0AAV3PGF4"/>
<name>A0AAV3PGF4_LITER</name>
<evidence type="ECO:0000256" key="6">
    <source>
        <dbReference type="SAM" id="MobiDB-lite"/>
    </source>
</evidence>
<feature type="region of interest" description="Disordered" evidence="6">
    <location>
        <begin position="1"/>
        <end position="74"/>
    </location>
</feature>
<evidence type="ECO:0000256" key="4">
    <source>
        <dbReference type="ARBA" id="ARBA00023163"/>
    </source>
</evidence>
<feature type="compositionally biased region" description="Low complexity" evidence="6">
    <location>
        <begin position="22"/>
        <end position="38"/>
    </location>
</feature>
<evidence type="ECO:0000313" key="8">
    <source>
        <dbReference type="EMBL" id="GAA0150193.1"/>
    </source>
</evidence>
<evidence type="ECO:0000256" key="5">
    <source>
        <dbReference type="ARBA" id="ARBA00023242"/>
    </source>
</evidence>
<organism evidence="8 9">
    <name type="scientific">Lithospermum erythrorhizon</name>
    <name type="common">Purple gromwell</name>
    <name type="synonym">Lithospermum officinale var. erythrorhizon</name>
    <dbReference type="NCBI Taxonomy" id="34254"/>
    <lineage>
        <taxon>Eukaryota</taxon>
        <taxon>Viridiplantae</taxon>
        <taxon>Streptophyta</taxon>
        <taxon>Embryophyta</taxon>
        <taxon>Tracheophyta</taxon>
        <taxon>Spermatophyta</taxon>
        <taxon>Magnoliopsida</taxon>
        <taxon>eudicotyledons</taxon>
        <taxon>Gunneridae</taxon>
        <taxon>Pentapetalae</taxon>
        <taxon>asterids</taxon>
        <taxon>lamiids</taxon>
        <taxon>Boraginales</taxon>
        <taxon>Boraginaceae</taxon>
        <taxon>Boraginoideae</taxon>
        <taxon>Lithospermeae</taxon>
        <taxon>Lithospermum</taxon>
    </lineage>
</organism>
<sequence>MDMDNDDDQHQHINSTKQLSDNPSSSTKIIKNNNNKKLPLTKDKMGPIKPKSPKSKVSPRKPTKSKGSKRKRTSLNDVYDDIEAKFSVMERAERVLSSLSEEVPTFIKCMLPSNVCYSFWMILPIKFCKLYLPSHDTTITLINEWGNEYETTYLMDRHGLSAGWRGFSMSHRLLKGDILVFQLIEPCKFKVHVVRVNGVDVVDAALCLMNIDACRGTTQSDIVKDNKKRKRTRTYADCFHLDVSKAHQNVQKADTKRATSDSLQVTEKSENNINDSGCEELEGSEIDNIIQNNDICCSGTMFLHEHPLEGVACR</sequence>
<evidence type="ECO:0000256" key="3">
    <source>
        <dbReference type="ARBA" id="ARBA00023125"/>
    </source>
</evidence>
<dbReference type="SUPFAM" id="SSF101936">
    <property type="entry name" value="DNA-binding pseudobarrel domain"/>
    <property type="match status" value="1"/>
</dbReference>
<dbReference type="PROSITE" id="PS50863">
    <property type="entry name" value="B3"/>
    <property type="match status" value="1"/>
</dbReference>
<gene>
    <name evidence="8" type="ORF">LIER_09186</name>
</gene>
<comment type="subcellular location">
    <subcellularLocation>
        <location evidence="1">Nucleus</location>
    </subcellularLocation>
</comment>
<dbReference type="CDD" id="cd10017">
    <property type="entry name" value="B3_DNA"/>
    <property type="match status" value="1"/>
</dbReference>
<keyword evidence="9" id="KW-1185">Reference proteome</keyword>
<dbReference type="PANTHER" id="PTHR31391">
    <property type="entry name" value="B3 DOMAIN-CONTAINING PROTEIN OS11G0197600-RELATED"/>
    <property type="match status" value="1"/>
</dbReference>
<keyword evidence="4" id="KW-0804">Transcription</keyword>
<accession>A0AAV3PGF4</accession>